<evidence type="ECO:0000259" key="5">
    <source>
        <dbReference type="Pfam" id="PF05567"/>
    </source>
</evidence>
<keyword evidence="4" id="KW-0472">Membrane</keyword>
<keyword evidence="7" id="KW-1185">Reference proteome</keyword>
<keyword evidence="4" id="KW-1133">Transmembrane helix</keyword>
<keyword evidence="2" id="KW-0106">Calcium</keyword>
<proteinExistence type="predicted"/>
<name>A0A4Z1RIF2_9GAMM</name>
<dbReference type="AlphaFoldDB" id="A0A4Z1RIF2"/>
<feature type="transmembrane region" description="Helical" evidence="4">
    <location>
        <begin position="7"/>
        <end position="27"/>
    </location>
</feature>
<evidence type="ECO:0000256" key="1">
    <source>
        <dbReference type="ARBA" id="ARBA00022723"/>
    </source>
</evidence>
<dbReference type="Proteomes" id="UP000298681">
    <property type="component" value="Unassembled WGS sequence"/>
</dbReference>
<feature type="region of interest" description="Disordered" evidence="3">
    <location>
        <begin position="468"/>
        <end position="488"/>
    </location>
</feature>
<evidence type="ECO:0000313" key="7">
    <source>
        <dbReference type="Proteomes" id="UP000298681"/>
    </source>
</evidence>
<gene>
    <name evidence="6" type="ORF">E4582_06815</name>
</gene>
<accession>A0A4Z1RIF2</accession>
<dbReference type="RefSeq" id="WP_134673871.1">
    <property type="nucleotide sequence ID" value="NZ_SPUH01000001.1"/>
</dbReference>
<evidence type="ECO:0000256" key="3">
    <source>
        <dbReference type="SAM" id="MobiDB-lite"/>
    </source>
</evidence>
<evidence type="ECO:0000256" key="4">
    <source>
        <dbReference type="SAM" id="Phobius"/>
    </source>
</evidence>
<protein>
    <submittedName>
        <fullName evidence="6">Pilus assembly protein</fullName>
    </submittedName>
</protein>
<keyword evidence="1" id="KW-0479">Metal-binding</keyword>
<feature type="domain" description="PilY1 beta-propeller" evidence="5">
    <location>
        <begin position="726"/>
        <end position="1093"/>
    </location>
</feature>
<comment type="caution">
    <text evidence="6">The sequence shown here is derived from an EMBL/GenBank/DDBJ whole genome shotgun (WGS) entry which is preliminary data.</text>
</comment>
<dbReference type="GO" id="GO:0046872">
    <property type="term" value="F:metal ion binding"/>
    <property type="evidence" value="ECO:0007669"/>
    <property type="project" value="UniProtKB-KW"/>
</dbReference>
<evidence type="ECO:0000256" key="2">
    <source>
        <dbReference type="ARBA" id="ARBA00022837"/>
    </source>
</evidence>
<organism evidence="6 7">
    <name type="scientific">Luteimonas yindakuii</name>
    <dbReference type="NCBI Taxonomy" id="2565782"/>
    <lineage>
        <taxon>Bacteria</taxon>
        <taxon>Pseudomonadati</taxon>
        <taxon>Pseudomonadota</taxon>
        <taxon>Gammaproteobacteria</taxon>
        <taxon>Lysobacterales</taxon>
        <taxon>Lysobacteraceae</taxon>
        <taxon>Luteimonas</taxon>
    </lineage>
</organism>
<dbReference type="InterPro" id="IPR008707">
    <property type="entry name" value="B-propeller_PilY1"/>
</dbReference>
<evidence type="ECO:0000313" key="6">
    <source>
        <dbReference type="EMBL" id="TKS54497.1"/>
    </source>
</evidence>
<sequence>MKTSTQILAAIGIPVIAMTGWLAYSVYAAQAKPGAPLAQAPMNTQVQVPPAFIMAVDDSGSMTFHNQFPGNDGYACWSGSSFFESAGVMRTTGTCTFSYSYTGPRIGTSYLGIPPVDTHGFARSPDFNPSYFDPEITYLPWLNADGSPYGAVPSRPDGDADLNNTRIDPRVNDTISLPSNFNEVAERSRFNTRNGMFLPAGTEYRLDGNNNASCGGLSNGGNSSWKTVGSGGHTMTANCVIYIAYWPATFFLRETVANTAPTISAPGYSGITPVRVQDACGTGCHMWKYTIPRGGSDTRALQNFANWYSFYGNRNRAMVAGMTRSMATVNNMRVGYFTINSHGSYDNPVGSASERVWMRDMAVDADRTALWTNMLALPASGGTPNRQAVYAAGEQFRRAETNNDRGGPPVKLACQRNALMLFTDGFSNNNGPAVGNVDGSLLAPFRDGHSDTMADIVTRLYVDNSGQSPIRPDMQAGQVPVPSTCPSSDPRVNCQKNLHVNFYGVTLGGRGNLYDPDNPADAYTTAAVYNNWPSRQNDNRSTIDDIWHAAVNTRGEFINARTPVDIVNAMRRILGNVTGGATPSGTLALTGARIGTGSLGVEPGYEVKNEGTDWLGTLSAYRPSIGSDGKVSQVEAWQANFPAHTARTSQTFFARGNSVLPFTSANVGLADLCGTPVDRYPGMARCSVSELTALGATDANAVRYLMGDVSLERRNTGPFRDRSSLLGDIVNSTPVVSSPRDDYGYRSIAGNIGSSYAGYLTAKGSRPYMVYVGANDGMLHAFHGGMNAAGDVVSGGGREQFAYIPATSIGHMGNLLFPYNPANGGDQKFDHRYFVDGPISVSDVCGTTCTAAAHWKTVLVGTSGAGGRSVFALNVSNPTGFAVADRMWEISDVNTNLTTSVRNNIGFVLGRPVIVPVKTGANVSWKAIFGNGYNSESGKAVLFVVDLSSSFSASSIRMIEAEESGAPSGKNGLGNIVVVDRVGALGAVRDGYADVVYAADQKGAIWKFDLHDSANTKLTVPFFTSRSFVESGVTQRQPIIGGLTAATGPGGGVMLYFGTGSFSFVGDATDATAQSLYAVNDTVAGPITGTTTRTHLVARTVNAGANGERTLGNPSTVVGARGWYVDLPAGERFVGNPRIASGVVFMPTYSPQVGAGGCATTGLNWLFGLNARSGAAALSNVRRGGPNGDMPAAGTASLQLNTPGTAPVKDVGVTVLPRIGPPVPDPTLPPGTPPATPPSPPAQGCWMAVTTAGLAEGLYLPYPCGRQSWRQVQ</sequence>
<feature type="region of interest" description="Disordered" evidence="3">
    <location>
        <begin position="1220"/>
        <end position="1241"/>
    </location>
</feature>
<reference evidence="6 7" key="1">
    <citation type="submission" date="2019-01" db="EMBL/GenBank/DDBJ databases">
        <authorList>
            <person name="Zhang S."/>
        </authorList>
    </citation>
    <scope>NUCLEOTIDE SEQUENCE [LARGE SCALE GENOMIC DNA]</scope>
    <source>
        <strain evidence="6 7">1626</strain>
    </source>
</reference>
<keyword evidence="4" id="KW-0812">Transmembrane</keyword>
<dbReference type="Pfam" id="PF05567">
    <property type="entry name" value="T4P_PilY1"/>
    <property type="match status" value="1"/>
</dbReference>
<dbReference type="EMBL" id="SPUH01000001">
    <property type="protein sequence ID" value="TKS54497.1"/>
    <property type="molecule type" value="Genomic_DNA"/>
</dbReference>